<dbReference type="PANTHER" id="PTHR11895">
    <property type="entry name" value="TRANSAMIDASE"/>
    <property type="match status" value="1"/>
</dbReference>
<dbReference type="PANTHER" id="PTHR11895:SF7">
    <property type="entry name" value="GLUTAMYL-TRNA(GLN) AMIDOTRANSFERASE SUBUNIT A, MITOCHONDRIAL"/>
    <property type="match status" value="1"/>
</dbReference>
<proteinExistence type="inferred from homology"/>
<reference evidence="4 5" key="1">
    <citation type="submission" date="2020-08" db="EMBL/GenBank/DDBJ databases">
        <title>Sequencing the genomes of 1000 actinobacteria strains.</title>
        <authorList>
            <person name="Klenk H.-P."/>
        </authorList>
    </citation>
    <scope>NUCLEOTIDE SEQUENCE [LARGE SCALE GENOMIC DNA]</scope>
    <source>
        <strain evidence="4 5">DSM 44551</strain>
    </source>
</reference>
<name>A0A7W8VG55_9ACTN</name>
<dbReference type="AlphaFoldDB" id="A0A7W8VG55"/>
<evidence type="ECO:0000259" key="3">
    <source>
        <dbReference type="Pfam" id="PF01425"/>
    </source>
</evidence>
<feature type="region of interest" description="Disordered" evidence="2">
    <location>
        <begin position="182"/>
        <end position="207"/>
    </location>
</feature>
<evidence type="ECO:0000313" key="4">
    <source>
        <dbReference type="EMBL" id="MBB5434664.1"/>
    </source>
</evidence>
<dbReference type="GO" id="GO:0016740">
    <property type="term" value="F:transferase activity"/>
    <property type="evidence" value="ECO:0007669"/>
    <property type="project" value="UniProtKB-KW"/>
</dbReference>
<comment type="caution">
    <text evidence="4">The sequence shown here is derived from an EMBL/GenBank/DDBJ whole genome shotgun (WGS) entry which is preliminary data.</text>
</comment>
<dbReference type="Gene3D" id="3.90.1300.10">
    <property type="entry name" value="Amidase signature (AS) domain"/>
    <property type="match status" value="1"/>
</dbReference>
<sequence>MQAGRLLRAGCVPIGTTSVPGPGTEWKTWGATARGRTANPWRTGLSPGGSSAGSAAAVAAGMVPLATGSDGAGSTRIPAAWCGVAGYKPTTGLLPARDRSGLTMGGPIARTVGDLLLYREAVLGAAAPPAPPGPLRAVFSADLGFAETDPEVAAVAEAAARDLAEAGAVALEGPGVRLRDPEREWRARRSPTAAGVPPSDDVRSDRAENDRALSALFARADLLITPTTPNRPHGPDGPGPTMSTALTWLFNLTGHPAVSIPAGLCRDGSPVGLQLVADRHADALLLAAARLCERGRPWPVLAPAPVAGGGGPSPRGG</sequence>
<organism evidence="4 5">
    <name type="scientific">Nocardiopsis composta</name>
    <dbReference type="NCBI Taxonomy" id="157465"/>
    <lineage>
        <taxon>Bacteria</taxon>
        <taxon>Bacillati</taxon>
        <taxon>Actinomycetota</taxon>
        <taxon>Actinomycetes</taxon>
        <taxon>Streptosporangiales</taxon>
        <taxon>Nocardiopsidaceae</taxon>
        <taxon>Nocardiopsis</taxon>
    </lineage>
</organism>
<dbReference type="Proteomes" id="UP000572635">
    <property type="component" value="Unassembled WGS sequence"/>
</dbReference>
<feature type="domain" description="Amidase" evidence="3">
    <location>
        <begin position="5"/>
        <end position="168"/>
    </location>
</feature>
<dbReference type="InterPro" id="IPR000120">
    <property type="entry name" value="Amidase"/>
</dbReference>
<keyword evidence="5" id="KW-1185">Reference proteome</keyword>
<evidence type="ECO:0000256" key="1">
    <source>
        <dbReference type="ARBA" id="ARBA00009199"/>
    </source>
</evidence>
<protein>
    <submittedName>
        <fullName evidence="4">Asp-tRNA(Asn)/Glu-tRNA(Gln) amidotransferase A subunit family amidase</fullName>
    </submittedName>
</protein>
<gene>
    <name evidence="4" type="ORF">HDA36_004748</name>
</gene>
<evidence type="ECO:0000256" key="2">
    <source>
        <dbReference type="SAM" id="MobiDB-lite"/>
    </source>
</evidence>
<keyword evidence="4" id="KW-0808">Transferase</keyword>
<dbReference type="Pfam" id="PF01425">
    <property type="entry name" value="Amidase"/>
    <property type="match status" value="2"/>
</dbReference>
<accession>A0A7W8VG55</accession>
<comment type="similarity">
    <text evidence="1">Belongs to the amidase family.</text>
</comment>
<dbReference type="RefSeq" id="WP_184395458.1">
    <property type="nucleotide sequence ID" value="NZ_BAAAJD010000060.1"/>
</dbReference>
<dbReference type="EMBL" id="JACHDB010000001">
    <property type="protein sequence ID" value="MBB5434664.1"/>
    <property type="molecule type" value="Genomic_DNA"/>
</dbReference>
<feature type="domain" description="Amidase" evidence="3">
    <location>
        <begin position="205"/>
        <end position="286"/>
    </location>
</feature>
<dbReference type="InterPro" id="IPR036928">
    <property type="entry name" value="AS_sf"/>
</dbReference>
<evidence type="ECO:0000313" key="5">
    <source>
        <dbReference type="Proteomes" id="UP000572635"/>
    </source>
</evidence>
<dbReference type="InterPro" id="IPR023631">
    <property type="entry name" value="Amidase_dom"/>
</dbReference>
<dbReference type="SUPFAM" id="SSF75304">
    <property type="entry name" value="Amidase signature (AS) enzymes"/>
    <property type="match status" value="1"/>
</dbReference>